<comment type="caution">
    <text evidence="4">The sequence shown here is derived from an EMBL/GenBank/DDBJ whole genome shotgun (WGS) entry which is preliminary data.</text>
</comment>
<protein>
    <submittedName>
        <fullName evidence="4">Internalin A-like protein/ S-layer protein</fullName>
    </submittedName>
</protein>
<keyword evidence="6" id="KW-1185">Reference proteome</keyword>
<proteinExistence type="predicted"/>
<gene>
    <name evidence="5" type="ORF">STCU_04855</name>
    <name evidence="4" type="ORF">STCU_09315</name>
</gene>
<dbReference type="InterPro" id="IPR050836">
    <property type="entry name" value="SDS22/Internalin_LRR"/>
</dbReference>
<dbReference type="InterPro" id="IPR055414">
    <property type="entry name" value="LRR_R13L4/SHOC2-like"/>
</dbReference>
<dbReference type="Pfam" id="PF23598">
    <property type="entry name" value="LRR_14"/>
    <property type="match status" value="1"/>
</dbReference>
<dbReference type="SUPFAM" id="SSF52058">
    <property type="entry name" value="L domain-like"/>
    <property type="match status" value="2"/>
</dbReference>
<feature type="domain" description="Disease resistance R13L4/SHOC-2-like LRR" evidence="3">
    <location>
        <begin position="356"/>
        <end position="580"/>
    </location>
</feature>
<accession>S9TT87</accession>
<dbReference type="InterPro" id="IPR006553">
    <property type="entry name" value="Leu-rich_rpt_Cys-con_subtyp"/>
</dbReference>
<evidence type="ECO:0000313" key="4">
    <source>
        <dbReference type="EMBL" id="EPY19733.1"/>
    </source>
</evidence>
<evidence type="ECO:0000259" key="3">
    <source>
        <dbReference type="Pfam" id="PF23598"/>
    </source>
</evidence>
<evidence type="ECO:0000256" key="1">
    <source>
        <dbReference type="ARBA" id="ARBA00022614"/>
    </source>
</evidence>
<keyword evidence="1" id="KW-0433">Leucine-rich repeat</keyword>
<evidence type="ECO:0000313" key="5">
    <source>
        <dbReference type="EMBL" id="EPY28839.1"/>
    </source>
</evidence>
<name>S9TT87_9TRYP</name>
<reference evidence="4" key="2">
    <citation type="submission" date="2013-03" db="EMBL/GenBank/DDBJ databases">
        <authorList>
            <person name="Motta M.C.M."/>
            <person name="Martins A.C.A."/>
            <person name="Preta C.M.C.C."/>
            <person name="Silva R."/>
            <person name="de Souza S.S."/>
            <person name="Klein C.C."/>
            <person name="de Almeida L.G.P."/>
            <person name="Cunha O.L."/>
            <person name="Colabardini A.C."/>
            <person name="Lima B.A."/>
            <person name="Machado C.R."/>
            <person name="Soares C.M.A."/>
            <person name="de Menezes C.B.A."/>
            <person name="Bartolomeu D.C."/>
            <person name="Grisard E.C."/>
            <person name="Fantinatti-Garboggini F."/>
            <person name="Rodrigues-Luiz G.F."/>
            <person name="Wagner G."/>
            <person name="Goldman G.H."/>
            <person name="Fietto J.L.R."/>
            <person name="Ciapina L.P."/>
            <person name="Brocchi M."/>
            <person name="Elias M.C."/>
            <person name="Goldman M.H.S."/>
            <person name="Sagot M.-F."/>
            <person name="Pereira M."/>
            <person name="Stoco P.H."/>
            <person name="Teixeira S.M.R."/>
            <person name="de Mendonca-Neto R.P."/>
            <person name="Maciel T.E.F."/>
            <person name="Mendes T.A.O."/>
            <person name="Urmenyi T.P."/>
            <person name="Teixeira M.M.G."/>
            <person name="de Camargo E.F.P."/>
            <person name="de Sousa W."/>
            <person name="Schenkman S."/>
            <person name="de Vasconcelos A.T.R."/>
        </authorList>
    </citation>
    <scope>NUCLEOTIDE SEQUENCE</scope>
</reference>
<dbReference type="EMBL" id="ATMH01009315">
    <property type="protein sequence ID" value="EPY19733.1"/>
    <property type="molecule type" value="Genomic_DNA"/>
</dbReference>
<sequence length="801" mass="88088">MVDAINSAAIFKVLQYFSKPPLSLVCASPRFRSSAESAKNGVEVNCNRYRCLYDEASYTHHLNCTVENVEGVLYARWWLRLRTVTELMPSAEGEPPLRDIKQCDLYLRFVGNDRGQGSSESTAEAGLPAAITSPKAYETCLGEVMSLGLVRQLEFIHCRLRATPPGYMPFLALPQDMHTFRSRHTPMGTAEFLTLLNANASTLTSLDLSYFRIPSLQFIGKLCPLLRELELRGAAIERGTLMIDDDQVTEHSEEEIERYRPFSDLAPLHYLRRLDVSYLANKVSFSGMHWCASIRSLNLASCDIVNEDLTDLSDLVNLEELFLSYTKVTSLRFLTNYATLHMLQLAGSAITSEGLQGIDNFTSLRNLDLTNTAVVDVDSVGLCWSLAALNLSKTKVTNEGIRALCHLVYLEHLSLIDTVISSIAPLVAGAHALKRLYLKSTSVNDAGIAGIDQLGDLEDLSLAHTQVTDVAALAKLARLRKLDLFGTPVTDTGIQLLGEAPALEQLIISRTKVSSVQCLCSSLSLQELCIKSSWIRKVGAIDGIARIPNLTSLTITNCKLNSVSCLEGCVNLKLLNLWSTKVTTAGIDALRTCVGLQEVDLGETSVDSITPLCSCTKMQTLILYRTPITSVAGISAMTDLIRLDLAKTRITSVNELVGCSQLEELNVSNTPLMDDGFTEVTHLVSLRQLLMAYTSIRCIGHVGACPNVEEILASNSLITSEGLTGLERASELKKLNLSYSLIQSNISRLACCKKLQKLNVRLTNVPLEEVLYVKQCLPNCRLSHDAVERMRKQVVLTEDAN</sequence>
<reference evidence="4 6" key="1">
    <citation type="journal article" date="2013" name="PLoS ONE">
        <title>Predicting the Proteins of Angomonas deanei, Strigomonas culicis and Their Respective Endosymbionts Reveals New Aspects of the Trypanosomatidae Family.</title>
        <authorList>
            <person name="Motta M.C."/>
            <person name="Martins A.C."/>
            <person name="de Souza S.S."/>
            <person name="Catta-Preta C.M."/>
            <person name="Silva R."/>
            <person name="Klein C.C."/>
            <person name="de Almeida L.G."/>
            <person name="de Lima Cunha O."/>
            <person name="Ciapina L.P."/>
            <person name="Brocchi M."/>
            <person name="Colabardini A.C."/>
            <person name="de Araujo Lima B."/>
            <person name="Machado C.R."/>
            <person name="de Almeida Soares C.M."/>
            <person name="Probst C.M."/>
            <person name="de Menezes C.B."/>
            <person name="Thompson C.E."/>
            <person name="Bartholomeu D.C."/>
            <person name="Gradia D.F."/>
            <person name="Pavoni D.P."/>
            <person name="Grisard E.C."/>
            <person name="Fantinatti-Garboggini F."/>
            <person name="Marchini F.K."/>
            <person name="Rodrigues-Luiz G.F."/>
            <person name="Wagner G."/>
            <person name="Goldman G.H."/>
            <person name="Fietto J.L."/>
            <person name="Elias M.C."/>
            <person name="Goldman M.H."/>
            <person name="Sagot M.F."/>
            <person name="Pereira M."/>
            <person name="Stoco P.H."/>
            <person name="de Mendonca-Neto R.P."/>
            <person name="Teixeira S.M."/>
            <person name="Maciel T.E."/>
            <person name="de Oliveira Mendes T.A."/>
            <person name="Urmenyi T.P."/>
            <person name="de Souza W."/>
            <person name="Schenkman S."/>
            <person name="de Vasconcelos A.T."/>
        </authorList>
    </citation>
    <scope>NUCLEOTIDE SEQUENCE [LARGE SCALE GENOMIC DNA]</scope>
</reference>
<dbReference type="PANTHER" id="PTHR46652">
    <property type="entry name" value="LEUCINE-RICH REPEAT AND IQ DOMAIN-CONTAINING PROTEIN 1-RELATED"/>
    <property type="match status" value="1"/>
</dbReference>
<dbReference type="PANTHER" id="PTHR46652:SF3">
    <property type="entry name" value="LEUCINE-RICH REPEAT-CONTAINING PROTEIN 9"/>
    <property type="match status" value="1"/>
</dbReference>
<dbReference type="OrthoDB" id="988231at2759"/>
<dbReference type="InterPro" id="IPR032675">
    <property type="entry name" value="LRR_dom_sf"/>
</dbReference>
<dbReference type="Gene3D" id="3.80.10.10">
    <property type="entry name" value="Ribonuclease Inhibitor"/>
    <property type="match status" value="4"/>
</dbReference>
<keyword evidence="2" id="KW-0677">Repeat</keyword>
<organism evidence="4 6">
    <name type="scientific">Strigomonas culicis</name>
    <dbReference type="NCBI Taxonomy" id="28005"/>
    <lineage>
        <taxon>Eukaryota</taxon>
        <taxon>Discoba</taxon>
        <taxon>Euglenozoa</taxon>
        <taxon>Kinetoplastea</taxon>
        <taxon>Metakinetoplastina</taxon>
        <taxon>Trypanosomatida</taxon>
        <taxon>Trypanosomatidae</taxon>
        <taxon>Strigomonadinae</taxon>
        <taxon>Strigomonas</taxon>
    </lineage>
</organism>
<dbReference type="Proteomes" id="UP000015354">
    <property type="component" value="Unassembled WGS sequence"/>
</dbReference>
<evidence type="ECO:0000256" key="2">
    <source>
        <dbReference type="ARBA" id="ARBA00022737"/>
    </source>
</evidence>
<dbReference type="SMART" id="SM00367">
    <property type="entry name" value="LRR_CC"/>
    <property type="match status" value="4"/>
</dbReference>
<dbReference type="EMBL" id="ATMH01004855">
    <property type="protein sequence ID" value="EPY28839.1"/>
    <property type="molecule type" value="Genomic_DNA"/>
</dbReference>
<evidence type="ECO:0000313" key="6">
    <source>
        <dbReference type="Proteomes" id="UP000015354"/>
    </source>
</evidence>
<dbReference type="AlphaFoldDB" id="S9TT87"/>